<evidence type="ECO:0000256" key="2">
    <source>
        <dbReference type="ARBA" id="ARBA00023015"/>
    </source>
</evidence>
<dbReference type="OrthoDB" id="764619at2"/>
<protein>
    <submittedName>
        <fullName evidence="7">RNA polymerase sigma-70 factor, ECF subfamily</fullName>
    </submittedName>
</protein>
<dbReference type="AlphaFoldDB" id="A0A1I0SBE9"/>
<keyword evidence="2" id="KW-0805">Transcription regulation</keyword>
<dbReference type="SUPFAM" id="SSF88659">
    <property type="entry name" value="Sigma3 and sigma4 domains of RNA polymerase sigma factors"/>
    <property type="match status" value="1"/>
</dbReference>
<evidence type="ECO:0000259" key="6">
    <source>
        <dbReference type="Pfam" id="PF08281"/>
    </source>
</evidence>
<dbReference type="STRING" id="29529.SAMN04488122_5821"/>
<keyword evidence="8" id="KW-1185">Reference proteome</keyword>
<dbReference type="Gene3D" id="1.10.10.10">
    <property type="entry name" value="Winged helix-like DNA-binding domain superfamily/Winged helix DNA-binding domain"/>
    <property type="match status" value="1"/>
</dbReference>
<dbReference type="Gene3D" id="1.10.1740.10">
    <property type="match status" value="1"/>
</dbReference>
<dbReference type="EMBL" id="FOJG01000002">
    <property type="protein sequence ID" value="SEW53983.1"/>
    <property type="molecule type" value="Genomic_DNA"/>
</dbReference>
<keyword evidence="3" id="KW-0731">Sigma factor</keyword>
<evidence type="ECO:0000256" key="4">
    <source>
        <dbReference type="ARBA" id="ARBA00023163"/>
    </source>
</evidence>
<sequence>MKEDSSNYSLYDEEDLVTAFQVSEDMRAFEEIYKRFWFKLYNAALKRTTSQQEAEELIQNIFERLWANRRKAVIHNIGAYLAVSLRNILHDHTRRRMTAEKYRQTLDTDPLVNTTEEDVNRELLLKDIDKTLRELPEKTQTVFRLSRFENKSVREIAGNLDLTEKAVEYHITKAIKLLRQRLRGYMSAFL</sequence>
<dbReference type="SUPFAM" id="SSF88946">
    <property type="entry name" value="Sigma2 domain of RNA polymerase sigma factors"/>
    <property type="match status" value="1"/>
</dbReference>
<evidence type="ECO:0000256" key="3">
    <source>
        <dbReference type="ARBA" id="ARBA00023082"/>
    </source>
</evidence>
<dbReference type="InterPro" id="IPR007627">
    <property type="entry name" value="RNA_pol_sigma70_r2"/>
</dbReference>
<dbReference type="InterPro" id="IPR014284">
    <property type="entry name" value="RNA_pol_sigma-70_dom"/>
</dbReference>
<dbReference type="NCBIfam" id="TIGR02937">
    <property type="entry name" value="sigma70-ECF"/>
    <property type="match status" value="1"/>
</dbReference>
<comment type="similarity">
    <text evidence="1">Belongs to the sigma-70 factor family. ECF subfamily.</text>
</comment>
<dbReference type="InterPro" id="IPR013325">
    <property type="entry name" value="RNA_pol_sigma_r2"/>
</dbReference>
<gene>
    <name evidence="7" type="ORF">SAMN04488122_5821</name>
</gene>
<evidence type="ECO:0000313" key="8">
    <source>
        <dbReference type="Proteomes" id="UP000199310"/>
    </source>
</evidence>
<name>A0A1I0SBE9_9BACT</name>
<dbReference type="PANTHER" id="PTHR43133:SF46">
    <property type="entry name" value="RNA POLYMERASE SIGMA-70 FACTOR ECF SUBFAMILY"/>
    <property type="match status" value="1"/>
</dbReference>
<dbReference type="InterPro" id="IPR039425">
    <property type="entry name" value="RNA_pol_sigma-70-like"/>
</dbReference>
<evidence type="ECO:0000313" key="7">
    <source>
        <dbReference type="EMBL" id="SEW53983.1"/>
    </source>
</evidence>
<dbReference type="Pfam" id="PF04542">
    <property type="entry name" value="Sigma70_r2"/>
    <property type="match status" value="1"/>
</dbReference>
<dbReference type="PANTHER" id="PTHR43133">
    <property type="entry name" value="RNA POLYMERASE ECF-TYPE SIGMA FACTO"/>
    <property type="match status" value="1"/>
</dbReference>
<dbReference type="Proteomes" id="UP000199310">
    <property type="component" value="Unassembled WGS sequence"/>
</dbReference>
<organism evidence="7 8">
    <name type="scientific">Chitinophaga arvensicola</name>
    <dbReference type="NCBI Taxonomy" id="29529"/>
    <lineage>
        <taxon>Bacteria</taxon>
        <taxon>Pseudomonadati</taxon>
        <taxon>Bacteroidota</taxon>
        <taxon>Chitinophagia</taxon>
        <taxon>Chitinophagales</taxon>
        <taxon>Chitinophagaceae</taxon>
        <taxon>Chitinophaga</taxon>
    </lineage>
</organism>
<dbReference type="RefSeq" id="WP_089901504.1">
    <property type="nucleotide sequence ID" value="NZ_FOJG01000002.1"/>
</dbReference>
<dbReference type="Pfam" id="PF08281">
    <property type="entry name" value="Sigma70_r4_2"/>
    <property type="match status" value="1"/>
</dbReference>
<evidence type="ECO:0000256" key="1">
    <source>
        <dbReference type="ARBA" id="ARBA00010641"/>
    </source>
</evidence>
<dbReference type="InterPro" id="IPR013324">
    <property type="entry name" value="RNA_pol_sigma_r3/r4-like"/>
</dbReference>
<dbReference type="InterPro" id="IPR036388">
    <property type="entry name" value="WH-like_DNA-bd_sf"/>
</dbReference>
<feature type="domain" description="RNA polymerase sigma-70 region 2" evidence="5">
    <location>
        <begin position="39"/>
        <end position="96"/>
    </location>
</feature>
<reference evidence="8" key="1">
    <citation type="submission" date="2016-10" db="EMBL/GenBank/DDBJ databases">
        <authorList>
            <person name="Varghese N."/>
            <person name="Submissions S."/>
        </authorList>
    </citation>
    <scope>NUCLEOTIDE SEQUENCE [LARGE SCALE GENOMIC DNA]</scope>
    <source>
        <strain evidence="8">DSM 3695</strain>
    </source>
</reference>
<evidence type="ECO:0000259" key="5">
    <source>
        <dbReference type="Pfam" id="PF04542"/>
    </source>
</evidence>
<keyword evidence="4" id="KW-0804">Transcription</keyword>
<dbReference type="InterPro" id="IPR013249">
    <property type="entry name" value="RNA_pol_sigma70_r4_t2"/>
</dbReference>
<feature type="domain" description="RNA polymerase sigma factor 70 region 4 type 2" evidence="6">
    <location>
        <begin position="127"/>
        <end position="178"/>
    </location>
</feature>
<dbReference type="GO" id="GO:0003677">
    <property type="term" value="F:DNA binding"/>
    <property type="evidence" value="ECO:0007669"/>
    <property type="project" value="InterPro"/>
</dbReference>
<dbReference type="GO" id="GO:0006352">
    <property type="term" value="P:DNA-templated transcription initiation"/>
    <property type="evidence" value="ECO:0007669"/>
    <property type="project" value="InterPro"/>
</dbReference>
<dbReference type="GO" id="GO:0016987">
    <property type="term" value="F:sigma factor activity"/>
    <property type="evidence" value="ECO:0007669"/>
    <property type="project" value="UniProtKB-KW"/>
</dbReference>
<accession>A0A1I0SBE9</accession>
<proteinExistence type="inferred from homology"/>